<comment type="caution">
    <text evidence="1">The sequence shown here is derived from an EMBL/GenBank/DDBJ whole genome shotgun (WGS) entry which is preliminary data.</text>
</comment>
<evidence type="ECO:0000313" key="1">
    <source>
        <dbReference type="EMBL" id="MDT0350691.1"/>
    </source>
</evidence>
<dbReference type="EMBL" id="JAVREJ010000009">
    <property type="protein sequence ID" value="MDT0350691.1"/>
    <property type="molecule type" value="Genomic_DNA"/>
</dbReference>
<protein>
    <submittedName>
        <fullName evidence="1">Uncharacterized protein</fullName>
    </submittedName>
</protein>
<accession>A0ABU2N9Q7</accession>
<dbReference type="RefSeq" id="WP_311556725.1">
    <property type="nucleotide sequence ID" value="NZ_JAVREJ010000009.1"/>
</dbReference>
<evidence type="ECO:0000313" key="2">
    <source>
        <dbReference type="Proteomes" id="UP001183202"/>
    </source>
</evidence>
<organism evidence="1 2">
    <name type="scientific">Pseudonocardia charpentierae</name>
    <dbReference type="NCBI Taxonomy" id="3075545"/>
    <lineage>
        <taxon>Bacteria</taxon>
        <taxon>Bacillati</taxon>
        <taxon>Actinomycetota</taxon>
        <taxon>Actinomycetes</taxon>
        <taxon>Pseudonocardiales</taxon>
        <taxon>Pseudonocardiaceae</taxon>
        <taxon>Pseudonocardia</taxon>
    </lineage>
</organism>
<dbReference type="Proteomes" id="UP001183202">
    <property type="component" value="Unassembled WGS sequence"/>
</dbReference>
<keyword evidence="2" id="KW-1185">Reference proteome</keyword>
<name>A0ABU2N9Q7_9PSEU</name>
<proteinExistence type="predicted"/>
<sequence>MSPVSQPSLFSAGARAPRPGDLAGLLCGPGQIVRFGSGDTARLSVVLADPCRAPAVVATCAAVGIDAQVAVTESGATAVRTAFRRDLVGLAQAWTTGAVKTVPAGMQLDGAVLRVWMLAAGRWDGRGVDLLLDPHAPQTHLALIAAATRAGISPARGGRGSALRITGARRVGRFAELVGPCPRGVAPDEWPEAGVTRSVDDAVTLPSVRSAPRSV</sequence>
<gene>
    <name evidence="1" type="ORF">RM445_14250</name>
</gene>
<reference evidence="2" key="1">
    <citation type="submission" date="2023-07" db="EMBL/GenBank/DDBJ databases">
        <title>30 novel species of actinomycetes from the DSMZ collection.</title>
        <authorList>
            <person name="Nouioui I."/>
        </authorList>
    </citation>
    <scope>NUCLEOTIDE SEQUENCE [LARGE SCALE GENOMIC DNA]</scope>
    <source>
        <strain evidence="2">DSM 45834</strain>
    </source>
</reference>